<reference evidence="2 3" key="1">
    <citation type="submission" date="2009-03" db="EMBL/GenBank/DDBJ databases">
        <title>Comparison of the complete genome sequences of Rhodococcus erythropolis PR4 and Rhodococcus opacus B4.</title>
        <authorList>
            <person name="Takarada H."/>
            <person name="Sekine M."/>
            <person name="Hosoyama A."/>
            <person name="Yamada R."/>
            <person name="Fujisawa T."/>
            <person name="Omata S."/>
            <person name="Shimizu A."/>
            <person name="Tsukatani N."/>
            <person name="Tanikawa S."/>
            <person name="Fujita N."/>
            <person name="Harayama S."/>
        </authorList>
    </citation>
    <scope>NUCLEOTIDE SEQUENCE [LARGE SCALE GENOMIC DNA]</scope>
    <source>
        <strain evidence="2 3">B4</strain>
    </source>
</reference>
<dbReference type="HOGENOM" id="CLU_2002118_0_0_11"/>
<proteinExistence type="predicted"/>
<dbReference type="InterPro" id="IPR014710">
    <property type="entry name" value="RmlC-like_jellyroll"/>
</dbReference>
<evidence type="ECO:0000256" key="1">
    <source>
        <dbReference type="SAM" id="MobiDB-lite"/>
    </source>
</evidence>
<evidence type="ECO:0000313" key="3">
    <source>
        <dbReference type="Proteomes" id="UP000002212"/>
    </source>
</evidence>
<dbReference type="AlphaFoldDB" id="C1ARJ1"/>
<dbReference type="Proteomes" id="UP000002212">
    <property type="component" value="Chromosome"/>
</dbReference>
<protein>
    <submittedName>
        <fullName evidence="2">Uncharacterized protein</fullName>
    </submittedName>
</protein>
<dbReference type="STRING" id="632772.ROP_04210"/>
<dbReference type="PATRIC" id="fig|632772.20.peg.470"/>
<organism evidence="2 3">
    <name type="scientific">Rhodococcus opacus (strain B4)</name>
    <dbReference type="NCBI Taxonomy" id="632772"/>
    <lineage>
        <taxon>Bacteria</taxon>
        <taxon>Bacillati</taxon>
        <taxon>Actinomycetota</taxon>
        <taxon>Actinomycetes</taxon>
        <taxon>Mycobacteriales</taxon>
        <taxon>Nocardiaceae</taxon>
        <taxon>Rhodococcus</taxon>
    </lineage>
</organism>
<dbReference type="EMBL" id="AP011115">
    <property type="protein sequence ID" value="BAH48668.1"/>
    <property type="molecule type" value="Genomic_DNA"/>
</dbReference>
<accession>C1ARJ1</accession>
<dbReference type="InterPro" id="IPR011051">
    <property type="entry name" value="RmlC_Cupin_sf"/>
</dbReference>
<dbReference type="KEGG" id="rop:ROP_04210"/>
<feature type="compositionally biased region" description="Low complexity" evidence="1">
    <location>
        <begin position="16"/>
        <end position="30"/>
    </location>
</feature>
<dbReference type="Gene3D" id="2.60.120.10">
    <property type="entry name" value="Jelly Rolls"/>
    <property type="match status" value="1"/>
</dbReference>
<sequence length="124" mass="13949">MEWSVARVAGDDRDTAGPSAAADRGSSGSGYRPSLESAPNPTPRRAVRQLRCLRLRSHRRSTFCDRRSRYRGARTLYCPPNEEHWHGAGTDSFMEHLAMLDNADDPATTTTWLEHVTDDEYLAE</sequence>
<evidence type="ECO:0000313" key="2">
    <source>
        <dbReference type="EMBL" id="BAH48668.1"/>
    </source>
</evidence>
<gene>
    <name evidence="2" type="ordered locus">ROP_04210</name>
</gene>
<name>C1ARJ1_RHOOB</name>
<feature type="region of interest" description="Disordered" evidence="1">
    <location>
        <begin position="1"/>
        <end position="47"/>
    </location>
</feature>
<dbReference type="SUPFAM" id="SSF51182">
    <property type="entry name" value="RmlC-like cupins"/>
    <property type="match status" value="1"/>
</dbReference>